<dbReference type="GO" id="GO:0005783">
    <property type="term" value="C:endoplasmic reticulum"/>
    <property type="evidence" value="ECO:0000318"/>
    <property type="project" value="GO_Central"/>
</dbReference>
<name>A0A1W3JVH5_CIOIN</name>
<dbReference type="Pfam" id="PF10151">
    <property type="entry name" value="TMEM214"/>
    <property type="match status" value="1"/>
</dbReference>
<evidence type="ECO:0000256" key="11">
    <source>
        <dbReference type="SAM" id="MobiDB-lite"/>
    </source>
</evidence>
<evidence type="ECO:0000313" key="14">
    <source>
        <dbReference type="Proteomes" id="UP000008144"/>
    </source>
</evidence>
<dbReference type="RefSeq" id="XP_009862478.1">
    <property type="nucleotide sequence ID" value="XM_009864176.3"/>
</dbReference>
<sequence>MSKTEDKWEVVGNVKAKTRAQKQALSKSMPKADQLPYSVTQSPMFEGVNGRAFQDVSNKKPTKSDKVSAPKSPGKQAGKRPKKPQIENKFNYQSIEDAFKDEELFLIDDKLARLKEQFPNNEMVWLKDIASYLNINITCPEDNTDLTKQEFDYPICKASSATHQTLIRVFGKEVSEKVVPLIFQYCLTKMLECIARKNQMWGYKICLQAIAHTHPALCSDDLDIQVEKLKTSASEMQRCLALVWALGQVGLKDMRCGMKVWLQLLLPNLEKKKLAPYTMYYVERIVKKTKQNPAQSLSGCLNPGQFVEITRYATGNSQIKDRMSEVFPLFRQLIIHNNAMKRQFFNHFLTMSHVNEAVMGKMVEICMECLRDDAHCFTIWREKYSSSFPSSKLLLTELHNRRPGVLTEMPRVPFEDAVRYFRNINSEAATKSDSLTSKPEFATIRNICETLCDDFTEQRQTAQQSTKSFYFYLLLSMLIICGLFVLYDVKSHGTWKKSETYHFLKKNGVLDRTHQAWIKTKVYLDVAKKFVQTKAPIYWENSKLVLGPYLVKLTETGKLCWSWIVEVAKPVVFWISLKVNDGWIVLSSWLGNAASICLLYLDQLITYCWPYLVSFSDYMFEFYHWVLQVISGEASLAVVQDTFVQFCTNVANKVNLFIQNVFEIVSNYIAPNQP</sequence>
<keyword evidence="5" id="KW-0053">Apoptosis</keyword>
<evidence type="ECO:0000256" key="2">
    <source>
        <dbReference type="ARBA" id="ARBA00007984"/>
    </source>
</evidence>
<dbReference type="STRING" id="7719.ENSCINP00000012902"/>
<evidence type="ECO:0000256" key="6">
    <source>
        <dbReference type="ARBA" id="ARBA00022824"/>
    </source>
</evidence>
<evidence type="ECO:0000256" key="10">
    <source>
        <dbReference type="ARBA" id="ARBA00024938"/>
    </source>
</evidence>
<dbReference type="eggNOG" id="KOG4467">
    <property type="taxonomic scope" value="Eukaryota"/>
</dbReference>
<accession>F6VQ55</accession>
<dbReference type="EMBL" id="EAAA01000357">
    <property type="status" value="NOT_ANNOTATED_CDS"/>
    <property type="molecule type" value="Genomic_DNA"/>
</dbReference>
<dbReference type="GO" id="GO:0005794">
    <property type="term" value="C:Golgi apparatus"/>
    <property type="evidence" value="ECO:0000318"/>
    <property type="project" value="GO_Central"/>
</dbReference>
<comment type="subcellular location">
    <subcellularLocation>
        <location evidence="1">Endoplasmic reticulum membrane</location>
        <topology evidence="1">Multi-pass membrane protein</topology>
    </subcellularLocation>
</comment>
<dbReference type="GO" id="GO:0006915">
    <property type="term" value="P:apoptotic process"/>
    <property type="evidence" value="ECO:0007669"/>
    <property type="project" value="UniProtKB-KW"/>
</dbReference>
<feature type="region of interest" description="Disordered" evidence="11">
    <location>
        <begin position="48"/>
        <end position="85"/>
    </location>
</feature>
<keyword evidence="9" id="KW-0325">Glycoprotein</keyword>
<dbReference type="Proteomes" id="UP000008144">
    <property type="component" value="Chromosome 1"/>
</dbReference>
<dbReference type="OrthoDB" id="10022292at2759"/>
<dbReference type="KEGG" id="cin:100186389"/>
<dbReference type="GeneID" id="100186389"/>
<dbReference type="GeneTree" id="ENSGT00390000002693"/>
<keyword evidence="14" id="KW-1185">Reference proteome</keyword>
<organism evidence="13 14">
    <name type="scientific">Ciona intestinalis</name>
    <name type="common">Transparent sea squirt</name>
    <name type="synonym">Ascidia intestinalis</name>
    <dbReference type="NCBI Taxonomy" id="7719"/>
    <lineage>
        <taxon>Eukaryota</taxon>
        <taxon>Metazoa</taxon>
        <taxon>Chordata</taxon>
        <taxon>Tunicata</taxon>
        <taxon>Ascidiacea</taxon>
        <taxon>Phlebobranchia</taxon>
        <taxon>Cionidae</taxon>
        <taxon>Ciona</taxon>
    </lineage>
</organism>
<accession>A0A1W3JVH5</accession>
<dbReference type="EMBL" id="EAAA01000356">
    <property type="status" value="NOT_ANNOTATED_CDS"/>
    <property type="molecule type" value="Genomic_DNA"/>
</dbReference>
<evidence type="ECO:0000256" key="7">
    <source>
        <dbReference type="ARBA" id="ARBA00022989"/>
    </source>
</evidence>
<evidence type="ECO:0000256" key="5">
    <source>
        <dbReference type="ARBA" id="ARBA00022703"/>
    </source>
</evidence>
<keyword evidence="6" id="KW-0256">Endoplasmic reticulum</keyword>
<gene>
    <name evidence="13" type="primary">LOC100186389</name>
</gene>
<reference evidence="13" key="3">
    <citation type="submission" date="2025-08" db="UniProtKB">
        <authorList>
            <consortium name="Ensembl"/>
        </authorList>
    </citation>
    <scope>IDENTIFICATION</scope>
</reference>
<evidence type="ECO:0000256" key="9">
    <source>
        <dbReference type="ARBA" id="ARBA00023180"/>
    </source>
</evidence>
<evidence type="ECO:0000256" key="3">
    <source>
        <dbReference type="ARBA" id="ARBA00011720"/>
    </source>
</evidence>
<keyword evidence="7 12" id="KW-1133">Transmembrane helix</keyword>
<dbReference type="InterPro" id="IPR019308">
    <property type="entry name" value="TMEM214"/>
</dbReference>
<dbReference type="AlphaFoldDB" id="A0A1W3JVH5"/>
<evidence type="ECO:0000313" key="13">
    <source>
        <dbReference type="Ensembl" id="ENSCINP00000012902.3"/>
    </source>
</evidence>
<keyword evidence="4 12" id="KW-0812">Transmembrane</keyword>
<reference evidence="14" key="1">
    <citation type="journal article" date="2002" name="Science">
        <title>The draft genome of Ciona intestinalis: insights into chordate and vertebrate origins.</title>
        <authorList>
            <person name="Dehal P."/>
            <person name="Satou Y."/>
            <person name="Campbell R.K."/>
            <person name="Chapman J."/>
            <person name="Degnan B."/>
            <person name="De Tomaso A."/>
            <person name="Davidson B."/>
            <person name="Di Gregorio A."/>
            <person name="Gelpke M."/>
            <person name="Goodstein D.M."/>
            <person name="Harafuji N."/>
            <person name="Hastings K.E."/>
            <person name="Ho I."/>
            <person name="Hotta K."/>
            <person name="Huang W."/>
            <person name="Kawashima T."/>
            <person name="Lemaire P."/>
            <person name="Martinez D."/>
            <person name="Meinertzhagen I.A."/>
            <person name="Necula S."/>
            <person name="Nonaka M."/>
            <person name="Putnam N."/>
            <person name="Rash S."/>
            <person name="Saiga H."/>
            <person name="Satake M."/>
            <person name="Terry A."/>
            <person name="Yamada L."/>
            <person name="Wang H.G."/>
            <person name="Awazu S."/>
            <person name="Azumi K."/>
            <person name="Boore J."/>
            <person name="Branno M."/>
            <person name="Chin-Bow S."/>
            <person name="DeSantis R."/>
            <person name="Doyle S."/>
            <person name="Francino P."/>
            <person name="Keys D.N."/>
            <person name="Haga S."/>
            <person name="Hayashi H."/>
            <person name="Hino K."/>
            <person name="Imai K.S."/>
            <person name="Inaba K."/>
            <person name="Kano S."/>
            <person name="Kobayashi K."/>
            <person name="Kobayashi M."/>
            <person name="Lee B.I."/>
            <person name="Makabe K.W."/>
            <person name="Manohar C."/>
            <person name="Matassi G."/>
            <person name="Medina M."/>
            <person name="Mochizuki Y."/>
            <person name="Mount S."/>
            <person name="Morishita T."/>
            <person name="Miura S."/>
            <person name="Nakayama A."/>
            <person name="Nishizaka S."/>
            <person name="Nomoto H."/>
            <person name="Ohta F."/>
            <person name="Oishi K."/>
            <person name="Rigoutsos I."/>
            <person name="Sano M."/>
            <person name="Sasaki A."/>
            <person name="Sasakura Y."/>
            <person name="Shoguchi E."/>
            <person name="Shin-i T."/>
            <person name="Spagnuolo A."/>
            <person name="Stainier D."/>
            <person name="Suzuki M.M."/>
            <person name="Tassy O."/>
            <person name="Takatori N."/>
            <person name="Tokuoka M."/>
            <person name="Yagi K."/>
            <person name="Yoshizaki F."/>
            <person name="Wada S."/>
            <person name="Zhang C."/>
            <person name="Hyatt P.D."/>
            <person name="Larimer F."/>
            <person name="Detter C."/>
            <person name="Doggett N."/>
            <person name="Glavina T."/>
            <person name="Hawkins T."/>
            <person name="Richardson P."/>
            <person name="Lucas S."/>
            <person name="Kohara Y."/>
            <person name="Levine M."/>
            <person name="Satoh N."/>
            <person name="Rokhsar D.S."/>
        </authorList>
    </citation>
    <scope>NUCLEOTIDE SEQUENCE [LARGE SCALE GENOMIC DNA]</scope>
</reference>
<dbReference type="OMA" id="NGSAGKW"/>
<evidence type="ECO:0000256" key="12">
    <source>
        <dbReference type="SAM" id="Phobius"/>
    </source>
</evidence>
<evidence type="ECO:0000256" key="4">
    <source>
        <dbReference type="ARBA" id="ARBA00022692"/>
    </source>
</evidence>
<protein>
    <submittedName>
        <fullName evidence="13">Transmembrane protein 214-A</fullName>
    </submittedName>
</protein>
<dbReference type="Ensembl" id="ENSCINT00000012902.3">
    <property type="protein sequence ID" value="ENSCINP00000012902.3"/>
    <property type="gene ID" value="ENSCING00000006254.3"/>
</dbReference>
<evidence type="ECO:0000256" key="1">
    <source>
        <dbReference type="ARBA" id="ARBA00004477"/>
    </source>
</evidence>
<comment type="function">
    <text evidence="10">Critical mediator, in cooperation with CASP4, of endoplasmic reticulum-stress induced apoptosis. Required or the activation of CASP4 following endoplasmic reticulum stress.</text>
</comment>
<comment type="similarity">
    <text evidence="2">Belongs to the TMEM214 family.</text>
</comment>
<proteinExistence type="inferred from homology"/>
<comment type="subunit">
    <text evidence="3">Constitutively interacts with CASP4; required for the localization of procaspase 4 to the ER.</text>
</comment>
<evidence type="ECO:0000256" key="8">
    <source>
        <dbReference type="ARBA" id="ARBA00023136"/>
    </source>
</evidence>
<keyword evidence="8 12" id="KW-0472">Membrane</keyword>
<feature type="transmembrane region" description="Helical" evidence="12">
    <location>
        <begin position="469"/>
        <end position="487"/>
    </location>
</feature>
<dbReference type="PANTHER" id="PTHR13448">
    <property type="entry name" value="TRANSMEMBRANE PROTEIN 214"/>
    <property type="match status" value="1"/>
</dbReference>
<reference evidence="13" key="2">
    <citation type="journal article" date="2008" name="Genome Biol.">
        <title>Improved genome assembly and evidence-based global gene model set for the chordate Ciona intestinalis: new insight into intron and operon populations.</title>
        <authorList>
            <person name="Satou Y."/>
            <person name="Mineta K."/>
            <person name="Ogasawara M."/>
            <person name="Sasakura Y."/>
            <person name="Shoguchi E."/>
            <person name="Ueno K."/>
            <person name="Yamada L."/>
            <person name="Matsumoto J."/>
            <person name="Wasserscheid J."/>
            <person name="Dewar K."/>
            <person name="Wiley G.B."/>
            <person name="Macmil S.L."/>
            <person name="Roe B.A."/>
            <person name="Zeller R.W."/>
            <person name="Hastings K.E."/>
            <person name="Lemaire P."/>
            <person name="Lindquist E."/>
            <person name="Endo T."/>
            <person name="Hotta K."/>
            <person name="Inaba K."/>
        </authorList>
    </citation>
    <scope>NUCLEOTIDE SEQUENCE [LARGE SCALE GENOMIC DNA]</scope>
    <source>
        <strain evidence="13">wild type</strain>
    </source>
</reference>
<dbReference type="InParanoid" id="A0A1W3JVH5"/>
<dbReference type="GO" id="GO:0005789">
    <property type="term" value="C:endoplasmic reticulum membrane"/>
    <property type="evidence" value="ECO:0007669"/>
    <property type="project" value="UniProtKB-SubCell"/>
</dbReference>
<dbReference type="FunCoup" id="A0A1W3JVH5">
    <property type="interactions" value="60"/>
</dbReference>
<dbReference type="PANTHER" id="PTHR13448:SF0">
    <property type="entry name" value="TRANSMEMBRANE PROTEIN 214"/>
    <property type="match status" value="1"/>
</dbReference>
<reference evidence="13" key="4">
    <citation type="submission" date="2025-09" db="UniProtKB">
        <authorList>
            <consortium name="Ensembl"/>
        </authorList>
    </citation>
    <scope>IDENTIFICATION</scope>
</reference>